<gene>
    <name evidence="1" type="ORF">AQJ91_44990</name>
</gene>
<dbReference type="OrthoDB" id="4200069at2"/>
<accession>A0A101UQ12</accession>
<dbReference type="AlphaFoldDB" id="A0A101UQ12"/>
<proteinExistence type="predicted"/>
<comment type="caution">
    <text evidence="1">The sequence shown here is derived from an EMBL/GenBank/DDBJ whole genome shotgun (WGS) entry which is preliminary data.</text>
</comment>
<dbReference type="Proteomes" id="UP000053260">
    <property type="component" value="Unassembled WGS sequence"/>
</dbReference>
<protein>
    <submittedName>
        <fullName evidence="1">Uncharacterized protein</fullName>
    </submittedName>
</protein>
<dbReference type="EMBL" id="LMXB01000132">
    <property type="protein sequence ID" value="KUO14769.1"/>
    <property type="molecule type" value="Genomic_DNA"/>
</dbReference>
<evidence type="ECO:0000313" key="2">
    <source>
        <dbReference type="Proteomes" id="UP000053260"/>
    </source>
</evidence>
<name>A0A101UQ12_9ACTN</name>
<evidence type="ECO:0000313" key="1">
    <source>
        <dbReference type="EMBL" id="KUO14769.1"/>
    </source>
</evidence>
<sequence length="154" mass="16593">MRLDDTRTSGQIRTRRGLALLIATGAGLGSLLLGTIPAHANATTKHVASDGQSVEFKTSDSSKRVRGDITFTVNADGNWKIDAKATNPRPAGRNVHWICDLSWDASDVRHSTGTKWVPRKSTRTLTAEAYDPFIQADFATIVARGTADCDIVIG</sequence>
<reference evidence="1 2" key="1">
    <citation type="submission" date="2015-10" db="EMBL/GenBank/DDBJ databases">
        <title>Draft genome sequence of Streptomyces sp. RV15, isolated from a marine sponge.</title>
        <authorList>
            <person name="Ruckert C."/>
            <person name="Abdelmohsen U.R."/>
            <person name="Winkler A."/>
            <person name="Hentschel U."/>
            <person name="Kalinowski J."/>
            <person name="Kampfer P."/>
            <person name="Glaeser S."/>
        </authorList>
    </citation>
    <scope>NUCLEOTIDE SEQUENCE [LARGE SCALE GENOMIC DNA]</scope>
    <source>
        <strain evidence="1 2">RV15</strain>
    </source>
</reference>
<organism evidence="1 2">
    <name type="scientific">Streptomyces dysideae</name>
    <dbReference type="NCBI Taxonomy" id="909626"/>
    <lineage>
        <taxon>Bacteria</taxon>
        <taxon>Bacillati</taxon>
        <taxon>Actinomycetota</taxon>
        <taxon>Actinomycetes</taxon>
        <taxon>Kitasatosporales</taxon>
        <taxon>Streptomycetaceae</taxon>
        <taxon>Streptomyces</taxon>
    </lineage>
</organism>
<dbReference type="RefSeq" id="WP_067035037.1">
    <property type="nucleotide sequence ID" value="NZ_KQ949129.1"/>
</dbReference>
<keyword evidence="2" id="KW-1185">Reference proteome</keyword>